<evidence type="ECO:0000313" key="1">
    <source>
        <dbReference type="EMBL" id="CAG5088285.1"/>
    </source>
</evidence>
<dbReference type="EMBL" id="OU015568">
    <property type="protein sequence ID" value="CAG5088285.1"/>
    <property type="molecule type" value="Genomic_DNA"/>
</dbReference>
<protein>
    <submittedName>
        <fullName evidence="1">Oidioi.mRNA.OKI2018_I69.PAR.g11799.t1.cds</fullName>
    </submittedName>
</protein>
<name>A0ABN7RXG0_OIKDI</name>
<keyword evidence="2" id="KW-1185">Reference proteome</keyword>
<reference evidence="1 2" key="1">
    <citation type="submission" date="2021-04" db="EMBL/GenBank/DDBJ databases">
        <authorList>
            <person name="Bliznina A."/>
        </authorList>
    </citation>
    <scope>NUCLEOTIDE SEQUENCE [LARGE SCALE GENOMIC DNA]</scope>
</reference>
<sequence>MRPRTPARTPQKLLTTASTRKIVFTKTTPRTKPTKEPQHWLPANYDYLEIEPEETASAPPVVEGAFRGNSSISEIIDLESESGGSGATRDFNKGSHFLIIVASFLTYLV</sequence>
<proteinExistence type="predicted"/>
<dbReference type="Proteomes" id="UP001158576">
    <property type="component" value="Chromosome PAR"/>
</dbReference>
<gene>
    <name evidence="1" type="ORF">OKIOD_LOCUS3357</name>
</gene>
<accession>A0ABN7RXG0</accession>
<evidence type="ECO:0000313" key="2">
    <source>
        <dbReference type="Proteomes" id="UP001158576"/>
    </source>
</evidence>
<organism evidence="1 2">
    <name type="scientific">Oikopleura dioica</name>
    <name type="common">Tunicate</name>
    <dbReference type="NCBI Taxonomy" id="34765"/>
    <lineage>
        <taxon>Eukaryota</taxon>
        <taxon>Metazoa</taxon>
        <taxon>Chordata</taxon>
        <taxon>Tunicata</taxon>
        <taxon>Appendicularia</taxon>
        <taxon>Copelata</taxon>
        <taxon>Oikopleuridae</taxon>
        <taxon>Oikopleura</taxon>
    </lineage>
</organism>